<dbReference type="InterPro" id="IPR050784">
    <property type="entry name" value="IAP"/>
</dbReference>
<dbReference type="AlphaFoldDB" id="T1JPI6"/>
<sequence length="101" mass="11684">MLMSFADRLCTFQNWANPFVQPRALARAGFVFLDEKDIVECIFCHIRLDEWKMKDIPLFEHYRFSPFCPLTLGEMPEDEASFDSQTTSRCVDSCLGHDVVG</sequence>
<reference evidence="1" key="2">
    <citation type="submission" date="2015-02" db="UniProtKB">
        <authorList>
            <consortium name="EnsemblMetazoa"/>
        </authorList>
    </citation>
    <scope>IDENTIFICATION</scope>
</reference>
<dbReference type="GO" id="GO:0005737">
    <property type="term" value="C:cytoplasm"/>
    <property type="evidence" value="ECO:0007669"/>
    <property type="project" value="TreeGrafter"/>
</dbReference>
<dbReference type="GO" id="GO:0051726">
    <property type="term" value="P:regulation of cell cycle"/>
    <property type="evidence" value="ECO:0007669"/>
    <property type="project" value="TreeGrafter"/>
</dbReference>
<dbReference type="GO" id="GO:0061630">
    <property type="term" value="F:ubiquitin protein ligase activity"/>
    <property type="evidence" value="ECO:0007669"/>
    <property type="project" value="TreeGrafter"/>
</dbReference>
<dbReference type="SUPFAM" id="SSF57924">
    <property type="entry name" value="Inhibitor of apoptosis (IAP) repeat"/>
    <property type="match status" value="1"/>
</dbReference>
<dbReference type="STRING" id="126957.T1JPI6"/>
<dbReference type="PANTHER" id="PTHR10044">
    <property type="entry name" value="INHIBITOR OF APOPTOSIS"/>
    <property type="match status" value="1"/>
</dbReference>
<dbReference type="OMA" id="VECIFCH"/>
<dbReference type="SMART" id="SM00238">
    <property type="entry name" value="BIR"/>
    <property type="match status" value="1"/>
</dbReference>
<evidence type="ECO:0000313" key="1">
    <source>
        <dbReference type="EnsemblMetazoa" id="SMAR015763-PA"/>
    </source>
</evidence>
<dbReference type="PANTHER" id="PTHR10044:SF139">
    <property type="entry name" value="DEATH-ASSOCIATED INHIBITOR OF APOPTOSIS 2"/>
    <property type="match status" value="1"/>
</dbReference>
<dbReference type="CDD" id="cd00022">
    <property type="entry name" value="BIR"/>
    <property type="match status" value="1"/>
</dbReference>
<evidence type="ECO:0000313" key="2">
    <source>
        <dbReference type="Proteomes" id="UP000014500"/>
    </source>
</evidence>
<dbReference type="GO" id="GO:0043027">
    <property type="term" value="F:cysteine-type endopeptidase inhibitor activity involved in apoptotic process"/>
    <property type="evidence" value="ECO:0007669"/>
    <property type="project" value="TreeGrafter"/>
</dbReference>
<protein>
    <submittedName>
        <fullName evidence="1">Uncharacterized protein</fullName>
    </submittedName>
</protein>
<name>T1JPI6_STRMM</name>
<dbReference type="PhylomeDB" id="T1JPI6"/>
<dbReference type="EMBL" id="AFFK01020353">
    <property type="status" value="NOT_ANNOTATED_CDS"/>
    <property type="molecule type" value="Genomic_DNA"/>
</dbReference>
<reference evidence="2" key="1">
    <citation type="submission" date="2011-05" db="EMBL/GenBank/DDBJ databases">
        <authorList>
            <person name="Richards S.R."/>
            <person name="Qu J."/>
            <person name="Jiang H."/>
            <person name="Jhangiani S.N."/>
            <person name="Agravi P."/>
            <person name="Goodspeed R."/>
            <person name="Gross S."/>
            <person name="Mandapat C."/>
            <person name="Jackson L."/>
            <person name="Mathew T."/>
            <person name="Pu L."/>
            <person name="Thornton R."/>
            <person name="Saada N."/>
            <person name="Wilczek-Boney K.B."/>
            <person name="Lee S."/>
            <person name="Kovar C."/>
            <person name="Wu Y."/>
            <person name="Scherer S.E."/>
            <person name="Worley K.C."/>
            <person name="Muzny D.M."/>
            <person name="Gibbs R."/>
        </authorList>
    </citation>
    <scope>NUCLEOTIDE SEQUENCE</scope>
    <source>
        <strain evidence="2">Brora</strain>
    </source>
</reference>
<dbReference type="HOGENOM" id="CLU_2295122_0_0_1"/>
<dbReference type="Gene3D" id="1.10.1170.10">
    <property type="entry name" value="Inhibitor Of Apoptosis Protein (2mihbC-IAP-1), Chain A"/>
    <property type="match status" value="1"/>
</dbReference>
<dbReference type="GO" id="GO:0031398">
    <property type="term" value="P:positive regulation of protein ubiquitination"/>
    <property type="evidence" value="ECO:0007669"/>
    <property type="project" value="TreeGrafter"/>
</dbReference>
<dbReference type="eggNOG" id="KOG1101">
    <property type="taxonomic scope" value="Eukaryota"/>
</dbReference>
<organism evidence="1 2">
    <name type="scientific">Strigamia maritima</name>
    <name type="common">European centipede</name>
    <name type="synonym">Geophilus maritimus</name>
    <dbReference type="NCBI Taxonomy" id="126957"/>
    <lineage>
        <taxon>Eukaryota</taxon>
        <taxon>Metazoa</taxon>
        <taxon>Ecdysozoa</taxon>
        <taxon>Arthropoda</taxon>
        <taxon>Myriapoda</taxon>
        <taxon>Chilopoda</taxon>
        <taxon>Pleurostigmophora</taxon>
        <taxon>Geophilomorpha</taxon>
        <taxon>Linotaeniidae</taxon>
        <taxon>Strigamia</taxon>
    </lineage>
</organism>
<dbReference type="GO" id="GO:0043066">
    <property type="term" value="P:negative regulation of apoptotic process"/>
    <property type="evidence" value="ECO:0007669"/>
    <property type="project" value="TreeGrafter"/>
</dbReference>
<dbReference type="GO" id="GO:0005634">
    <property type="term" value="C:nucleus"/>
    <property type="evidence" value="ECO:0007669"/>
    <property type="project" value="TreeGrafter"/>
</dbReference>
<dbReference type="InterPro" id="IPR001370">
    <property type="entry name" value="BIR_rpt"/>
</dbReference>
<dbReference type="Pfam" id="PF00653">
    <property type="entry name" value="BIR"/>
    <property type="match status" value="1"/>
</dbReference>
<dbReference type="Proteomes" id="UP000014500">
    <property type="component" value="Unassembled WGS sequence"/>
</dbReference>
<accession>T1JPI6</accession>
<dbReference type="PROSITE" id="PS50143">
    <property type="entry name" value="BIR_REPEAT_2"/>
    <property type="match status" value="1"/>
</dbReference>
<proteinExistence type="predicted"/>
<keyword evidence="2" id="KW-1185">Reference proteome</keyword>
<dbReference type="EnsemblMetazoa" id="SMAR015763-RA">
    <property type="protein sequence ID" value="SMAR015763-PA"/>
    <property type="gene ID" value="SMAR015763"/>
</dbReference>